<comment type="caution">
    <text evidence="1">The sequence shown here is derived from an EMBL/GenBank/DDBJ whole genome shotgun (WGS) entry which is preliminary data.</text>
</comment>
<name>A0A2G2YDU8_CAPAN</name>
<evidence type="ECO:0000313" key="1">
    <source>
        <dbReference type="EMBL" id="PHT67869.1"/>
    </source>
</evidence>
<dbReference type="AlphaFoldDB" id="A0A2G2YDU8"/>
<keyword evidence="2" id="KW-1185">Reference proteome</keyword>
<dbReference type="InterPro" id="IPR040414">
    <property type="entry name" value="CID1/CID2"/>
</dbReference>
<protein>
    <submittedName>
        <fullName evidence="1">Uncharacterized protein</fullName>
    </submittedName>
</protein>
<accession>A0A2G2YDU8</accession>
<dbReference type="PANTHER" id="PTHR33790">
    <property type="entry name" value="OS05G0344200 PROTEIN"/>
    <property type="match status" value="1"/>
</dbReference>
<sequence length="345" mass="38663">MIWLVENSLYVSSEELTGVDMDMKIGLNVISVQVVAHIPYSVSSQLPVSSSRMAGLVQLLLKSNAAGSLVEDYAACLEFRSEECQIIKDCHEDSGVLILQHQDEEISDDDFEFAGNNVVDLLPKNIDFDVDEDIVNMEAQFEEIPQSSTSEEHEIKSSLSGVNGLPKGFEALARTLSMLKTKSPIETPKYYEKPAKIISPKNSLIYLQELQWQRKFHQLEGQNREITLPQPPWSMKELVNPISIASQIHFSIEEWILAMVTSLSKKNLMLNIMMWEDGVLYYGPPGTNHTDACFIRVIGSEPVQNYVSKGARMVLPEFFRIEVFAKLNSAIGKVMGTSKINTVVS</sequence>
<evidence type="ECO:0000313" key="2">
    <source>
        <dbReference type="Proteomes" id="UP000222542"/>
    </source>
</evidence>
<dbReference type="Gramene" id="PHT67869">
    <property type="protein sequence ID" value="PHT67869"/>
    <property type="gene ID" value="T459_27356"/>
</dbReference>
<proteinExistence type="predicted"/>
<reference evidence="1 2" key="2">
    <citation type="journal article" date="2017" name="Genome Biol.">
        <title>New reference genome sequences of hot pepper reveal the massive evolution of plant disease-resistance genes by retroduplication.</title>
        <authorList>
            <person name="Kim S."/>
            <person name="Park J."/>
            <person name="Yeom S.I."/>
            <person name="Kim Y.M."/>
            <person name="Seo E."/>
            <person name="Kim K.T."/>
            <person name="Kim M.S."/>
            <person name="Lee J.M."/>
            <person name="Cheong K."/>
            <person name="Shin H.S."/>
            <person name="Kim S.B."/>
            <person name="Han K."/>
            <person name="Lee J."/>
            <person name="Park M."/>
            <person name="Lee H.A."/>
            <person name="Lee H.Y."/>
            <person name="Lee Y."/>
            <person name="Oh S."/>
            <person name="Lee J.H."/>
            <person name="Choi E."/>
            <person name="Choi E."/>
            <person name="Lee S.E."/>
            <person name="Jeon J."/>
            <person name="Kim H."/>
            <person name="Choi G."/>
            <person name="Song H."/>
            <person name="Lee J."/>
            <person name="Lee S.C."/>
            <person name="Kwon J.K."/>
            <person name="Lee H.Y."/>
            <person name="Koo N."/>
            <person name="Hong Y."/>
            <person name="Kim R.W."/>
            <person name="Kang W.H."/>
            <person name="Huh J.H."/>
            <person name="Kang B.C."/>
            <person name="Yang T.J."/>
            <person name="Lee Y.H."/>
            <person name="Bennetzen J.L."/>
            <person name="Choi D."/>
        </authorList>
    </citation>
    <scope>NUCLEOTIDE SEQUENCE [LARGE SCALE GENOMIC DNA]</scope>
    <source>
        <strain evidence="2">cv. CM334</strain>
    </source>
</reference>
<reference evidence="1 2" key="1">
    <citation type="journal article" date="2014" name="Nat. Genet.">
        <title>Genome sequence of the hot pepper provides insights into the evolution of pungency in Capsicum species.</title>
        <authorList>
            <person name="Kim S."/>
            <person name="Park M."/>
            <person name="Yeom S.I."/>
            <person name="Kim Y.M."/>
            <person name="Lee J.M."/>
            <person name="Lee H.A."/>
            <person name="Seo E."/>
            <person name="Choi J."/>
            <person name="Cheong K."/>
            <person name="Kim K.T."/>
            <person name="Jung K."/>
            <person name="Lee G.W."/>
            <person name="Oh S.K."/>
            <person name="Bae C."/>
            <person name="Kim S.B."/>
            <person name="Lee H.Y."/>
            <person name="Kim S.Y."/>
            <person name="Kim M.S."/>
            <person name="Kang B.C."/>
            <person name="Jo Y.D."/>
            <person name="Yang H.B."/>
            <person name="Jeong H.J."/>
            <person name="Kang W.H."/>
            <person name="Kwon J.K."/>
            <person name="Shin C."/>
            <person name="Lim J.Y."/>
            <person name="Park J.H."/>
            <person name="Huh J.H."/>
            <person name="Kim J.S."/>
            <person name="Kim B.D."/>
            <person name="Cohen O."/>
            <person name="Paran I."/>
            <person name="Suh M.C."/>
            <person name="Lee S.B."/>
            <person name="Kim Y.K."/>
            <person name="Shin Y."/>
            <person name="Noh S.J."/>
            <person name="Park J."/>
            <person name="Seo Y.S."/>
            <person name="Kwon S.Y."/>
            <person name="Kim H.A."/>
            <person name="Park J.M."/>
            <person name="Kim H.J."/>
            <person name="Choi S.B."/>
            <person name="Bosland P.W."/>
            <person name="Reeves G."/>
            <person name="Jo S.H."/>
            <person name="Lee B.W."/>
            <person name="Cho H.T."/>
            <person name="Choi H.S."/>
            <person name="Lee M.S."/>
            <person name="Yu Y."/>
            <person name="Do Choi Y."/>
            <person name="Park B.S."/>
            <person name="van Deynze A."/>
            <person name="Ashrafi H."/>
            <person name="Hill T."/>
            <person name="Kim W.T."/>
            <person name="Pai H.S."/>
            <person name="Ahn H.K."/>
            <person name="Yeam I."/>
            <person name="Giovannoni J.J."/>
            <person name="Rose J.K."/>
            <person name="Sorensen I."/>
            <person name="Lee S.J."/>
            <person name="Kim R.W."/>
            <person name="Choi I.Y."/>
            <person name="Choi B.S."/>
            <person name="Lim J.S."/>
            <person name="Lee Y.H."/>
            <person name="Choi D."/>
        </authorList>
    </citation>
    <scope>NUCLEOTIDE SEQUENCE [LARGE SCALE GENOMIC DNA]</scope>
    <source>
        <strain evidence="2">cv. CM334</strain>
    </source>
</reference>
<dbReference type="EMBL" id="AYRZ02000011">
    <property type="protein sequence ID" value="PHT67869.1"/>
    <property type="molecule type" value="Genomic_DNA"/>
</dbReference>
<dbReference type="Proteomes" id="UP000222542">
    <property type="component" value="Unassembled WGS sequence"/>
</dbReference>
<organism evidence="1 2">
    <name type="scientific">Capsicum annuum</name>
    <name type="common">Capsicum pepper</name>
    <dbReference type="NCBI Taxonomy" id="4072"/>
    <lineage>
        <taxon>Eukaryota</taxon>
        <taxon>Viridiplantae</taxon>
        <taxon>Streptophyta</taxon>
        <taxon>Embryophyta</taxon>
        <taxon>Tracheophyta</taxon>
        <taxon>Spermatophyta</taxon>
        <taxon>Magnoliopsida</taxon>
        <taxon>eudicotyledons</taxon>
        <taxon>Gunneridae</taxon>
        <taxon>Pentapetalae</taxon>
        <taxon>asterids</taxon>
        <taxon>lamiids</taxon>
        <taxon>Solanales</taxon>
        <taxon>Solanaceae</taxon>
        <taxon>Solanoideae</taxon>
        <taxon>Capsiceae</taxon>
        <taxon>Capsicum</taxon>
    </lineage>
</organism>
<dbReference type="PANTHER" id="PTHR33790:SF10">
    <property type="entry name" value="PROTEIN EARLY RESPONSIVE TO DEHYDRATION 15"/>
    <property type="match status" value="1"/>
</dbReference>
<gene>
    <name evidence="1" type="ORF">T459_27356</name>
</gene>
<dbReference type="STRING" id="4072.A0A2G2YDU8"/>